<accession>A0A5S9IK26</accession>
<keyword evidence="1" id="KW-0175">Coiled coil</keyword>
<name>A0A5S9IK26_UABAM</name>
<proteinExistence type="predicted"/>
<keyword evidence="2" id="KW-0812">Transmembrane</keyword>
<feature type="transmembrane region" description="Helical" evidence="2">
    <location>
        <begin position="12"/>
        <end position="31"/>
    </location>
</feature>
<keyword evidence="2" id="KW-0472">Membrane</keyword>
<protein>
    <submittedName>
        <fullName evidence="3">Uncharacterized protein</fullName>
    </submittedName>
</protein>
<dbReference type="SUPFAM" id="SSF46579">
    <property type="entry name" value="Prefoldin"/>
    <property type="match status" value="1"/>
</dbReference>
<dbReference type="RefSeq" id="WP_151966740.1">
    <property type="nucleotide sequence ID" value="NZ_AP019860.1"/>
</dbReference>
<keyword evidence="4" id="KW-1185">Reference proteome</keyword>
<keyword evidence="2" id="KW-1133">Transmembrane helix</keyword>
<feature type="coiled-coil region" evidence="1">
    <location>
        <begin position="44"/>
        <end position="71"/>
    </location>
</feature>
<organism evidence="3 4">
    <name type="scientific">Uabimicrobium amorphum</name>
    <dbReference type="NCBI Taxonomy" id="2596890"/>
    <lineage>
        <taxon>Bacteria</taxon>
        <taxon>Pseudomonadati</taxon>
        <taxon>Planctomycetota</taxon>
        <taxon>Candidatus Uabimicrobiia</taxon>
        <taxon>Candidatus Uabimicrobiales</taxon>
        <taxon>Candidatus Uabimicrobiaceae</taxon>
        <taxon>Candidatus Uabimicrobium</taxon>
    </lineage>
</organism>
<evidence type="ECO:0000256" key="1">
    <source>
        <dbReference type="SAM" id="Coils"/>
    </source>
</evidence>
<evidence type="ECO:0000256" key="2">
    <source>
        <dbReference type="SAM" id="Phobius"/>
    </source>
</evidence>
<dbReference type="Proteomes" id="UP000326354">
    <property type="component" value="Chromosome"/>
</dbReference>
<dbReference type="AlphaFoldDB" id="A0A5S9IK26"/>
<dbReference type="KEGG" id="uam:UABAM_00843"/>
<dbReference type="Gene3D" id="1.20.5.340">
    <property type="match status" value="1"/>
</dbReference>
<dbReference type="EMBL" id="AP019860">
    <property type="protein sequence ID" value="BBM82500.1"/>
    <property type="molecule type" value="Genomic_DNA"/>
</dbReference>
<reference evidence="3 4" key="1">
    <citation type="submission" date="2019-08" db="EMBL/GenBank/DDBJ databases">
        <title>Complete genome sequence of Candidatus Uab amorphum.</title>
        <authorList>
            <person name="Shiratori T."/>
            <person name="Suzuki S."/>
            <person name="Kakizawa Y."/>
            <person name="Ishida K."/>
        </authorList>
    </citation>
    <scope>NUCLEOTIDE SEQUENCE [LARGE SCALE GENOMIC DNA]</scope>
    <source>
        <strain evidence="3 4">SRT547</strain>
    </source>
</reference>
<evidence type="ECO:0000313" key="3">
    <source>
        <dbReference type="EMBL" id="BBM82500.1"/>
    </source>
</evidence>
<feature type="coiled-coil region" evidence="1">
    <location>
        <begin position="97"/>
        <end position="131"/>
    </location>
</feature>
<sequence length="132" mass="15316">MNNLQSNVKKLSIAVYALLIVSVFNLTMLVIRTPQQQEHDILWEESLQSKIQELQSNLDLLNKKINNLQQELPQVSDYTTTLENSMQQSVSLILTNIETKRNKFKHLTKKINDLSKDISTLKKRFASMKTKK</sequence>
<evidence type="ECO:0000313" key="4">
    <source>
        <dbReference type="Proteomes" id="UP000326354"/>
    </source>
</evidence>
<gene>
    <name evidence="3" type="ORF">UABAM_00843</name>
</gene>